<dbReference type="Gene3D" id="2.60.120.260">
    <property type="entry name" value="Galactose-binding domain-like"/>
    <property type="match status" value="2"/>
</dbReference>
<keyword evidence="2" id="KW-1185">Reference proteome</keyword>
<evidence type="ECO:0000313" key="2">
    <source>
        <dbReference type="Proteomes" id="UP001163846"/>
    </source>
</evidence>
<comment type="caution">
    <text evidence="1">The sequence shown here is derived from an EMBL/GenBank/DDBJ whole genome shotgun (WGS) entry which is preliminary data.</text>
</comment>
<proteinExistence type="predicted"/>
<evidence type="ECO:0008006" key="3">
    <source>
        <dbReference type="Google" id="ProtNLM"/>
    </source>
</evidence>
<organism evidence="1 2">
    <name type="scientific">Lentinula raphanica</name>
    <dbReference type="NCBI Taxonomy" id="153919"/>
    <lineage>
        <taxon>Eukaryota</taxon>
        <taxon>Fungi</taxon>
        <taxon>Dikarya</taxon>
        <taxon>Basidiomycota</taxon>
        <taxon>Agaricomycotina</taxon>
        <taxon>Agaricomycetes</taxon>
        <taxon>Agaricomycetidae</taxon>
        <taxon>Agaricales</taxon>
        <taxon>Marasmiineae</taxon>
        <taxon>Omphalotaceae</taxon>
        <taxon>Lentinula</taxon>
    </lineage>
</organism>
<gene>
    <name evidence="1" type="ORF">F5878DRAFT_602068</name>
</gene>
<name>A0AA38PKX4_9AGAR</name>
<sequence>MRLFVNGHEINTVIGWYIAGTYCVDLAKSGRAIVIAFNATNADFSGPTPAGLLIDGVVTYTDGSTSHIISDTTWRTSIGGLPSGFQRLTFDDSSWSPAVTEGGNGVPTWGNVVLAGSDPLAFTPARWIWTNEAAPGNYPPGARAFRYTLTLPARHTSGTATVIIAADNAYSLYINGDFVGTGTDFEHAQKYVIQNVRGPKIVFAVYATNADSLVMNNPAGLLATIEVTSHQGYRTRHRCTSTSSAVTFSAWKAFGSPSAAIPAGFEQPGFDDSDWPNAVEEGAYGVAPWYNVPVPTTVTTGGTPLPGAPSS</sequence>
<dbReference type="Proteomes" id="UP001163846">
    <property type="component" value="Unassembled WGS sequence"/>
</dbReference>
<dbReference type="EMBL" id="MU805954">
    <property type="protein sequence ID" value="KAJ3844386.1"/>
    <property type="molecule type" value="Genomic_DNA"/>
</dbReference>
<evidence type="ECO:0000313" key="1">
    <source>
        <dbReference type="EMBL" id="KAJ3844386.1"/>
    </source>
</evidence>
<accession>A0AA38PKX4</accession>
<protein>
    <recommendedName>
        <fullName evidence="3">Alpha-L-rhamnosidase</fullName>
    </recommendedName>
</protein>
<dbReference type="AlphaFoldDB" id="A0AA38PKX4"/>
<reference evidence="1" key="1">
    <citation type="submission" date="2022-08" db="EMBL/GenBank/DDBJ databases">
        <authorList>
            <consortium name="DOE Joint Genome Institute"/>
            <person name="Min B."/>
            <person name="Riley R."/>
            <person name="Sierra-Patev S."/>
            <person name="Naranjo-Ortiz M."/>
            <person name="Looney B."/>
            <person name="Konkel Z."/>
            <person name="Slot J.C."/>
            <person name="Sakamoto Y."/>
            <person name="Steenwyk J.L."/>
            <person name="Rokas A."/>
            <person name="Carro J."/>
            <person name="Camarero S."/>
            <person name="Ferreira P."/>
            <person name="Molpeceres G."/>
            <person name="Ruiz-Duenas F.J."/>
            <person name="Serrano A."/>
            <person name="Henrissat B."/>
            <person name="Drula E."/>
            <person name="Hughes K.W."/>
            <person name="Mata J.L."/>
            <person name="Ishikawa N.K."/>
            <person name="Vargas-Isla R."/>
            <person name="Ushijima S."/>
            <person name="Smith C.A."/>
            <person name="Ahrendt S."/>
            <person name="Andreopoulos W."/>
            <person name="He G."/>
            <person name="Labutti K."/>
            <person name="Lipzen A."/>
            <person name="Ng V."/>
            <person name="Sandor L."/>
            <person name="Barry K."/>
            <person name="Martinez A.T."/>
            <person name="Xiao Y."/>
            <person name="Gibbons J.G."/>
            <person name="Terashima K."/>
            <person name="Hibbett D.S."/>
            <person name="Grigoriev I.V."/>
        </authorList>
    </citation>
    <scope>NUCLEOTIDE SEQUENCE</scope>
    <source>
        <strain evidence="1">TFB9207</strain>
    </source>
</reference>